<keyword evidence="1" id="KW-0812">Transmembrane</keyword>
<keyword evidence="2" id="KW-0614">Plasmid</keyword>
<dbReference type="PANTHER" id="PTHR34989:SF1">
    <property type="entry name" value="PROTEIN HDED"/>
    <property type="match status" value="1"/>
</dbReference>
<dbReference type="HOGENOM" id="CLU_091585_2_3_5"/>
<sequence length="199" mass="20866">MTMKNATATTVGASRPRRFGVRFWLSLDAVLWILLGVLAIVAPLIAGLATVALFAVLLIAAGVVGLVGLFRSGRRGAWGWRLVSTIAAFVAGVLLLLDLFLGAWTITLLVAAYLIASGVTAAVAAFRMRRVEARGWYWLLVAAAVDIALAALALLIAPIAAPIFLGYLLGVDLVLSGAGLLAFARSRSVAAWDQVAPRT</sequence>
<keyword evidence="3" id="KW-1185">Reference proteome</keyword>
<evidence type="ECO:0000313" key="2">
    <source>
        <dbReference type="EMBL" id="ACG80005.1"/>
    </source>
</evidence>
<keyword evidence="1" id="KW-1133">Transmembrane helix</keyword>
<feature type="transmembrane region" description="Helical" evidence="1">
    <location>
        <begin position="21"/>
        <end position="45"/>
    </location>
</feature>
<dbReference type="EMBL" id="CP000748">
    <property type="protein sequence ID" value="ACG80005.1"/>
    <property type="molecule type" value="Genomic_DNA"/>
</dbReference>
<gene>
    <name evidence="2" type="ordered locus">PHZ_p0062</name>
</gene>
<reference evidence="2 3" key="1">
    <citation type="journal article" date="2008" name="BMC Genomics">
        <title>Complete genome of Phenylobacterium zucineum - a novel facultative intracellular bacterium isolated from human erythroleukemia cell line K562.</title>
        <authorList>
            <person name="Luo Y."/>
            <person name="Xu X."/>
            <person name="Ding Z."/>
            <person name="Liu Z."/>
            <person name="Zhang B."/>
            <person name="Yan Z."/>
            <person name="Sun J."/>
            <person name="Hu S."/>
            <person name="Hu X."/>
        </authorList>
    </citation>
    <scope>NUCLEOTIDE SEQUENCE [LARGE SCALE GENOMIC DNA]</scope>
    <source>
        <strain evidence="3">HLK1</strain>
        <plasmid evidence="3">HLK1</plasmid>
        <plasmid evidence="3">Plasmid pHLK1</plasmid>
    </source>
</reference>
<dbReference type="eggNOG" id="COG3247">
    <property type="taxonomic scope" value="Bacteria"/>
</dbReference>
<dbReference type="Pfam" id="PF03729">
    <property type="entry name" value="DUF308"/>
    <property type="match status" value="1"/>
</dbReference>
<dbReference type="GO" id="GO:0005886">
    <property type="term" value="C:plasma membrane"/>
    <property type="evidence" value="ECO:0007669"/>
    <property type="project" value="TreeGrafter"/>
</dbReference>
<dbReference type="Proteomes" id="UP000001868">
    <property type="component" value="Plasmid pHLK1"/>
</dbReference>
<evidence type="ECO:0000313" key="3">
    <source>
        <dbReference type="Proteomes" id="UP000001868"/>
    </source>
</evidence>
<geneLocation type="plasmid" evidence="3">
    <name>pHLK1</name>
</geneLocation>
<dbReference type="InterPro" id="IPR005325">
    <property type="entry name" value="DUF308_memb"/>
</dbReference>
<proteinExistence type="predicted"/>
<dbReference type="PANTHER" id="PTHR34989">
    <property type="entry name" value="PROTEIN HDED"/>
    <property type="match status" value="1"/>
</dbReference>
<dbReference type="OrthoDB" id="9815400at2"/>
<evidence type="ECO:0008006" key="4">
    <source>
        <dbReference type="Google" id="ProtNLM"/>
    </source>
</evidence>
<dbReference type="KEGG" id="pzu:PHZ_p0062"/>
<feature type="transmembrane region" description="Helical" evidence="1">
    <location>
        <begin position="51"/>
        <end position="70"/>
    </location>
</feature>
<dbReference type="InterPro" id="IPR052712">
    <property type="entry name" value="Acid_resist_chaperone_HdeD"/>
</dbReference>
<organism evidence="2 3">
    <name type="scientific">Phenylobacterium zucineum (strain HLK1)</name>
    <dbReference type="NCBI Taxonomy" id="450851"/>
    <lineage>
        <taxon>Bacteria</taxon>
        <taxon>Pseudomonadati</taxon>
        <taxon>Pseudomonadota</taxon>
        <taxon>Alphaproteobacteria</taxon>
        <taxon>Caulobacterales</taxon>
        <taxon>Caulobacteraceae</taxon>
        <taxon>Phenylobacterium</taxon>
    </lineage>
</organism>
<feature type="transmembrane region" description="Helical" evidence="1">
    <location>
        <begin position="136"/>
        <end position="157"/>
    </location>
</feature>
<feature type="transmembrane region" description="Helical" evidence="1">
    <location>
        <begin position="103"/>
        <end position="124"/>
    </location>
</feature>
<protein>
    <recommendedName>
        <fullName evidence="4">HdeD family acid-resistance protein</fullName>
    </recommendedName>
</protein>
<accession>B4RI30</accession>
<feature type="transmembrane region" description="Helical" evidence="1">
    <location>
        <begin position="163"/>
        <end position="184"/>
    </location>
</feature>
<feature type="transmembrane region" description="Helical" evidence="1">
    <location>
        <begin position="77"/>
        <end position="97"/>
    </location>
</feature>
<evidence type="ECO:0000256" key="1">
    <source>
        <dbReference type="SAM" id="Phobius"/>
    </source>
</evidence>
<dbReference type="AlphaFoldDB" id="B4RI30"/>
<keyword evidence="1" id="KW-0472">Membrane</keyword>
<dbReference type="RefSeq" id="WP_012520305.1">
    <property type="nucleotide sequence ID" value="NC_011143.1"/>
</dbReference>
<name>B4RI30_PHEZH</name>